<dbReference type="Pfam" id="PF07686">
    <property type="entry name" value="V-set"/>
    <property type="match status" value="1"/>
</dbReference>
<evidence type="ECO:0000313" key="5">
    <source>
        <dbReference type="Proteomes" id="UP001178508"/>
    </source>
</evidence>
<reference evidence="4" key="1">
    <citation type="submission" date="2023-08" db="EMBL/GenBank/DDBJ databases">
        <authorList>
            <person name="Alioto T."/>
            <person name="Alioto T."/>
            <person name="Gomez Garrido J."/>
        </authorList>
    </citation>
    <scope>NUCLEOTIDE SEQUENCE</scope>
</reference>
<feature type="domain" description="Immunoglobulin" evidence="3">
    <location>
        <begin position="22"/>
        <end position="123"/>
    </location>
</feature>
<keyword evidence="2" id="KW-0732">Signal</keyword>
<dbReference type="Proteomes" id="UP001178508">
    <property type="component" value="Chromosome 3"/>
</dbReference>
<accession>A0AAV1EZS4</accession>
<dbReference type="PANTHER" id="PTHR21063">
    <property type="entry name" value="LFA-3"/>
    <property type="match status" value="1"/>
</dbReference>
<keyword evidence="1" id="KW-1133">Transmembrane helix</keyword>
<dbReference type="EMBL" id="OY660866">
    <property type="protein sequence ID" value="CAJ1054084.1"/>
    <property type="molecule type" value="Genomic_DNA"/>
</dbReference>
<dbReference type="InterPro" id="IPR013783">
    <property type="entry name" value="Ig-like_fold"/>
</dbReference>
<organism evidence="4 5">
    <name type="scientific">Xyrichtys novacula</name>
    <name type="common">Pearly razorfish</name>
    <name type="synonym">Hemipteronotus novacula</name>
    <dbReference type="NCBI Taxonomy" id="13765"/>
    <lineage>
        <taxon>Eukaryota</taxon>
        <taxon>Metazoa</taxon>
        <taxon>Chordata</taxon>
        <taxon>Craniata</taxon>
        <taxon>Vertebrata</taxon>
        <taxon>Euteleostomi</taxon>
        <taxon>Actinopterygii</taxon>
        <taxon>Neopterygii</taxon>
        <taxon>Teleostei</taxon>
        <taxon>Neoteleostei</taxon>
        <taxon>Acanthomorphata</taxon>
        <taxon>Eupercaria</taxon>
        <taxon>Labriformes</taxon>
        <taxon>Labridae</taxon>
        <taxon>Xyrichtys</taxon>
    </lineage>
</organism>
<dbReference type="SMART" id="SM00409">
    <property type="entry name" value="IG"/>
    <property type="match status" value="2"/>
</dbReference>
<evidence type="ECO:0000259" key="3">
    <source>
        <dbReference type="SMART" id="SM00409"/>
    </source>
</evidence>
<evidence type="ECO:0000256" key="2">
    <source>
        <dbReference type="SAM" id="SignalP"/>
    </source>
</evidence>
<feature type="transmembrane region" description="Helical" evidence="1">
    <location>
        <begin position="203"/>
        <end position="222"/>
    </location>
</feature>
<dbReference type="PANTHER" id="PTHR21063:SF4">
    <property type="entry name" value="CD48 ANTIGEN-RELATED"/>
    <property type="match status" value="1"/>
</dbReference>
<evidence type="ECO:0000313" key="4">
    <source>
        <dbReference type="EMBL" id="CAJ1054084.1"/>
    </source>
</evidence>
<dbReference type="InterPro" id="IPR036179">
    <property type="entry name" value="Ig-like_dom_sf"/>
</dbReference>
<dbReference type="Gene3D" id="2.60.40.10">
    <property type="entry name" value="Immunoglobulins"/>
    <property type="match status" value="2"/>
</dbReference>
<dbReference type="InterPro" id="IPR003599">
    <property type="entry name" value="Ig_sub"/>
</dbReference>
<protein>
    <recommendedName>
        <fullName evidence="3">Immunoglobulin domain-containing protein</fullName>
    </recommendedName>
</protein>
<feature type="transmembrane region" description="Helical" evidence="1">
    <location>
        <begin position="138"/>
        <end position="159"/>
    </location>
</feature>
<proteinExistence type="predicted"/>
<evidence type="ECO:0000256" key="1">
    <source>
        <dbReference type="SAM" id="Phobius"/>
    </source>
</evidence>
<keyword evidence="1" id="KW-0812">Transmembrane</keyword>
<keyword evidence="5" id="KW-1185">Reference proteome</keyword>
<keyword evidence="1" id="KW-0472">Membrane</keyword>
<feature type="signal peptide" evidence="2">
    <location>
        <begin position="1"/>
        <end position="20"/>
    </location>
</feature>
<feature type="domain" description="Immunoglobulin" evidence="3">
    <location>
        <begin position="233"/>
        <end position="334"/>
    </location>
</feature>
<dbReference type="AlphaFoldDB" id="A0AAV1EZS4"/>
<name>A0AAV1EZS4_XYRNO</name>
<sequence>MNFGTVLFLTLWLSLPGGWGETTYLTGRGGGKLKLETGPFNLHGDFQIEWSRRLNGQTEDRTLINCVAKCTSWNGPEDKLYLNTTSGALTLRLLSPADSGHYEGFITEDNNRVHRYDYNVTVQEETPSEVTKNHRHHYALLASVGLPVAVIFGLLVASWQKVKKTKKEKNAYRQSDIFTVWADILTSRTLPRRSRPQNRVKRSIGAFAAWITAITVALSAPVRVSPLIGQGGIHTLNLTVGETRTLSGLVKPNGHFSVLWWFNNGTEDATLVTFDTGESPEYHREKFNLNFNLDPRTGALTIGPLRVEHSGSYHVELTDENHKVQECTYAISVSESQSNKGAPPDSAKTQTSHWVVVMTAVLILLFL</sequence>
<dbReference type="SUPFAM" id="SSF48726">
    <property type="entry name" value="Immunoglobulin"/>
    <property type="match status" value="1"/>
</dbReference>
<gene>
    <name evidence="4" type="ORF">XNOV1_A000160</name>
</gene>
<feature type="chain" id="PRO_5043762920" description="Immunoglobulin domain-containing protein" evidence="2">
    <location>
        <begin position="21"/>
        <end position="367"/>
    </location>
</feature>
<dbReference type="InterPro" id="IPR013106">
    <property type="entry name" value="Ig_V-set"/>
</dbReference>